<keyword evidence="3" id="KW-1185">Reference proteome</keyword>
<sequence length="145" mass="16134">MARLSKFTRHADAITDGTEVEVGPKSDRFVLVTRGMTDAYSDRLWELRRLATIEYNAGLTRDDVRAVPQDLPPSIDDRCVAQALGEKCLIDVRDLEGDDGAAITIDAFRDMITRRENVILLRLTLEAVSSVGTEEKKVLADAEKN</sequence>
<evidence type="ECO:0000313" key="4">
    <source>
        <dbReference type="Proteomes" id="UP000561077"/>
    </source>
</evidence>
<organism evidence="1 4">
    <name type="scientific">Gluconacetobacter dulcium</name>
    <dbReference type="NCBI Taxonomy" id="2729096"/>
    <lineage>
        <taxon>Bacteria</taxon>
        <taxon>Pseudomonadati</taxon>
        <taxon>Pseudomonadota</taxon>
        <taxon>Alphaproteobacteria</taxon>
        <taxon>Acetobacterales</taxon>
        <taxon>Acetobacteraceae</taxon>
        <taxon>Gluconacetobacter</taxon>
    </lineage>
</organism>
<dbReference type="EMBL" id="JABEQO010000007">
    <property type="protein sequence ID" value="MBB2164338.1"/>
    <property type="molecule type" value="Genomic_DNA"/>
</dbReference>
<evidence type="ECO:0000313" key="1">
    <source>
        <dbReference type="EMBL" id="MBB2164338.1"/>
    </source>
</evidence>
<gene>
    <name evidence="2" type="ORF">HLH25_08050</name>
    <name evidence="1" type="ORF">HLH26_07240</name>
</gene>
<proteinExistence type="predicted"/>
<reference evidence="3 4" key="1">
    <citation type="submission" date="2020-04" db="EMBL/GenBank/DDBJ databases">
        <title>Description of novel Gluconacetobacter.</title>
        <authorList>
            <person name="Sombolestani A."/>
        </authorList>
    </citation>
    <scope>NUCLEOTIDE SEQUENCE [LARGE SCALE GENOMIC DNA]</scope>
    <source>
        <strain evidence="2 3">LMG 1728</strain>
        <strain evidence="1 4">LMG 1731</strain>
    </source>
</reference>
<evidence type="ECO:0000313" key="2">
    <source>
        <dbReference type="EMBL" id="MBB2193592.1"/>
    </source>
</evidence>
<accession>A0A7W4NUL3</accession>
<name>A0A7W4NUL3_9PROT</name>
<protein>
    <submittedName>
        <fullName evidence="1">Uncharacterized protein</fullName>
    </submittedName>
</protein>
<dbReference type="AlphaFoldDB" id="A0A7W4NUL3"/>
<dbReference type="Proteomes" id="UP000540490">
    <property type="component" value="Unassembled WGS sequence"/>
</dbReference>
<comment type="caution">
    <text evidence="1">The sequence shown here is derived from an EMBL/GenBank/DDBJ whole genome shotgun (WGS) entry which is preliminary data.</text>
</comment>
<evidence type="ECO:0000313" key="3">
    <source>
        <dbReference type="Proteomes" id="UP000540490"/>
    </source>
</evidence>
<dbReference type="RefSeq" id="WP_182973552.1">
    <property type="nucleotide sequence ID" value="NZ_JABEQN010000007.1"/>
</dbReference>
<dbReference type="Proteomes" id="UP000561077">
    <property type="component" value="Unassembled WGS sequence"/>
</dbReference>
<dbReference type="EMBL" id="JABEQN010000007">
    <property type="protein sequence ID" value="MBB2193592.1"/>
    <property type="molecule type" value="Genomic_DNA"/>
</dbReference>